<proteinExistence type="predicted"/>
<evidence type="ECO:0000313" key="1">
    <source>
        <dbReference type="EMBL" id="KAJ6775256.1"/>
    </source>
</evidence>
<comment type="caution">
    <text evidence="1">The sequence shown here is derived from an EMBL/GenBank/DDBJ whole genome shotgun (WGS) entry which is preliminary data.</text>
</comment>
<sequence>MSWIDSIELQNVAILRHYDLDNDNKKGSYFWESCGAATSQDGFPSISLRIVNHPIQPHRLGRRLLSPSTIGHMKLEAPNFTPVDTLNIHSTKMTECKVICNSDFPSQTPSIFN</sequence>
<name>A0A9Q1ALE4_SALPP</name>
<dbReference type="AlphaFoldDB" id="A0A9Q1ALE4"/>
<dbReference type="Proteomes" id="UP001151532">
    <property type="component" value="Chromosome 5"/>
</dbReference>
<reference evidence="1" key="1">
    <citation type="submission" date="2022-11" db="EMBL/GenBank/DDBJ databases">
        <authorList>
            <person name="Hyden B.L."/>
            <person name="Feng K."/>
            <person name="Yates T."/>
            <person name="Jawdy S."/>
            <person name="Smart L.B."/>
            <person name="Muchero W."/>
        </authorList>
    </citation>
    <scope>NUCLEOTIDE SEQUENCE</scope>
    <source>
        <tissue evidence="1">Shoot tip</tissue>
    </source>
</reference>
<organism evidence="1 2">
    <name type="scientific">Salix purpurea</name>
    <name type="common">Purple osier willow</name>
    <dbReference type="NCBI Taxonomy" id="77065"/>
    <lineage>
        <taxon>Eukaryota</taxon>
        <taxon>Viridiplantae</taxon>
        <taxon>Streptophyta</taxon>
        <taxon>Embryophyta</taxon>
        <taxon>Tracheophyta</taxon>
        <taxon>Spermatophyta</taxon>
        <taxon>Magnoliopsida</taxon>
        <taxon>eudicotyledons</taxon>
        <taxon>Gunneridae</taxon>
        <taxon>Pentapetalae</taxon>
        <taxon>rosids</taxon>
        <taxon>fabids</taxon>
        <taxon>Malpighiales</taxon>
        <taxon>Salicaceae</taxon>
        <taxon>Saliceae</taxon>
        <taxon>Salix</taxon>
    </lineage>
</organism>
<protein>
    <submittedName>
        <fullName evidence="1">Uncharacterized protein</fullName>
    </submittedName>
</protein>
<keyword evidence="2" id="KW-1185">Reference proteome</keyword>
<reference evidence="1" key="2">
    <citation type="journal article" date="2023" name="Int. J. Mol. Sci.">
        <title>De Novo Assembly and Annotation of 11 Diverse Shrub Willow (Salix) Genomes Reveals Novel Gene Organization in Sex-Linked Regions.</title>
        <authorList>
            <person name="Hyden B."/>
            <person name="Feng K."/>
            <person name="Yates T.B."/>
            <person name="Jawdy S."/>
            <person name="Cereghino C."/>
            <person name="Smart L.B."/>
            <person name="Muchero W."/>
        </authorList>
    </citation>
    <scope>NUCLEOTIDE SEQUENCE</scope>
    <source>
        <tissue evidence="1">Shoot tip</tissue>
    </source>
</reference>
<dbReference type="EMBL" id="JAPFFK010000002">
    <property type="protein sequence ID" value="KAJ6775256.1"/>
    <property type="molecule type" value="Genomic_DNA"/>
</dbReference>
<gene>
    <name evidence="1" type="ORF">OIU79_018433</name>
</gene>
<accession>A0A9Q1ALE4</accession>
<evidence type="ECO:0000313" key="2">
    <source>
        <dbReference type="Proteomes" id="UP001151532"/>
    </source>
</evidence>